<evidence type="ECO:0000313" key="1">
    <source>
        <dbReference type="EMBL" id="NKE09449.1"/>
    </source>
</evidence>
<evidence type="ECO:0000313" key="2">
    <source>
        <dbReference type="Proteomes" id="UP000521379"/>
    </source>
</evidence>
<proteinExistence type="predicted"/>
<gene>
    <name evidence="1" type="ORF">GTW58_05740</name>
</gene>
<name>A0A846TRJ1_9MICC</name>
<reference evidence="1 2" key="1">
    <citation type="submission" date="2020-02" db="EMBL/GenBank/DDBJ databases">
        <authorList>
            <person name="Sun Q."/>
        </authorList>
    </citation>
    <scope>NUCLEOTIDE SEQUENCE [LARGE SCALE GENOMIC DNA]</scope>
    <source>
        <strain evidence="1 2">YIM 13062</strain>
    </source>
</reference>
<comment type="caution">
    <text evidence="1">The sequence shown here is derived from an EMBL/GenBank/DDBJ whole genome shotgun (WGS) entry which is preliminary data.</text>
</comment>
<dbReference type="SUPFAM" id="SSF56801">
    <property type="entry name" value="Acetyl-CoA synthetase-like"/>
    <property type="match status" value="1"/>
</dbReference>
<dbReference type="InterPro" id="IPR042099">
    <property type="entry name" value="ANL_N_sf"/>
</dbReference>
<sequence length="265" mass="27626">MPTISSPRSAQPQSVPALLQSMAQQPTPALVFYGHDGGRVELSGRVLENWVAKTANLLVDDLGLMPADRVLLEPPVHWRTAVVVAGVWRVGATVVLADSSENNGAGVALAVTMAPDAQRSSAEGDVFGAAAGDLMVLAYPALAMELDPSLLPAGAIDFCAEIRAHGDHYADAGASAADQELAVVGHSQHLSLAELMAQAQEQAADLRTGSGPVNAVHLNTATWSPESFARLLAAWMTGTTVVITDRPGTDVAHLLSTERVGLTWS</sequence>
<evidence type="ECO:0008006" key="3">
    <source>
        <dbReference type="Google" id="ProtNLM"/>
    </source>
</evidence>
<dbReference type="NCBIfam" id="TIGR03089">
    <property type="entry name" value="TIGR03089 family protein"/>
    <property type="match status" value="1"/>
</dbReference>
<keyword evidence="2" id="KW-1185">Reference proteome</keyword>
<dbReference type="Gene3D" id="3.40.50.12780">
    <property type="entry name" value="N-terminal domain of ligase-like"/>
    <property type="match status" value="1"/>
</dbReference>
<dbReference type="Proteomes" id="UP000521379">
    <property type="component" value="Unassembled WGS sequence"/>
</dbReference>
<accession>A0A846TRJ1</accession>
<protein>
    <recommendedName>
        <fullName evidence="3">TIGR03089 family protein</fullName>
    </recommendedName>
</protein>
<dbReference type="AlphaFoldDB" id="A0A846TRJ1"/>
<organism evidence="1 2">
    <name type="scientific">Kocuria subflava</name>
    <dbReference type="NCBI Taxonomy" id="1736139"/>
    <lineage>
        <taxon>Bacteria</taxon>
        <taxon>Bacillati</taxon>
        <taxon>Actinomycetota</taxon>
        <taxon>Actinomycetes</taxon>
        <taxon>Micrococcales</taxon>
        <taxon>Micrococcaceae</taxon>
        <taxon>Kocuria</taxon>
    </lineage>
</organism>
<dbReference type="InterPro" id="IPR017523">
    <property type="entry name" value="Rv3268"/>
</dbReference>
<dbReference type="EMBL" id="JAAVUN010000008">
    <property type="protein sequence ID" value="NKE09449.1"/>
    <property type="molecule type" value="Genomic_DNA"/>
</dbReference>